<evidence type="ECO:0000259" key="14">
    <source>
        <dbReference type="PROSITE" id="PS50846"/>
    </source>
</evidence>
<evidence type="ECO:0000256" key="7">
    <source>
        <dbReference type="ARBA" id="ARBA00022741"/>
    </source>
</evidence>
<evidence type="ECO:0000256" key="1">
    <source>
        <dbReference type="ARBA" id="ARBA00004141"/>
    </source>
</evidence>
<dbReference type="HOGENOM" id="CLU_001771_0_1_1"/>
<evidence type="ECO:0000256" key="3">
    <source>
        <dbReference type="ARBA" id="ARBA00012517"/>
    </source>
</evidence>
<dbReference type="PANTHER" id="PTHR43520:SF32">
    <property type="entry name" value="COPPER RESISTANCE P-TYPE ATPASE (EUROFUNG)"/>
    <property type="match status" value="1"/>
</dbReference>
<dbReference type="PROSITE" id="PS01229">
    <property type="entry name" value="COF_2"/>
    <property type="match status" value="1"/>
</dbReference>
<dbReference type="InterPro" id="IPR018303">
    <property type="entry name" value="ATPase_P-typ_P_site"/>
</dbReference>
<keyword evidence="4" id="KW-0813">Transport</keyword>
<evidence type="ECO:0000256" key="8">
    <source>
        <dbReference type="ARBA" id="ARBA00022840"/>
    </source>
</evidence>
<dbReference type="GO" id="GO:0005507">
    <property type="term" value="F:copper ion binding"/>
    <property type="evidence" value="ECO:0007669"/>
    <property type="project" value="TreeGrafter"/>
</dbReference>
<dbReference type="PROSITE" id="PS00154">
    <property type="entry name" value="ATPASE_E1_E2"/>
    <property type="match status" value="1"/>
</dbReference>
<dbReference type="OrthoDB" id="432719at2759"/>
<dbReference type="EMBL" id="ALBS01000165">
    <property type="protein sequence ID" value="EJT49622.1"/>
    <property type="molecule type" value="Genomic_DNA"/>
</dbReference>
<dbReference type="SUPFAM" id="SSF81665">
    <property type="entry name" value="Calcium ATPase, transmembrane domain M"/>
    <property type="match status" value="1"/>
</dbReference>
<dbReference type="FunFam" id="2.70.150.10:FF:000002">
    <property type="entry name" value="Copper-transporting ATPase 1, putative"/>
    <property type="match status" value="1"/>
</dbReference>
<dbReference type="SFLD" id="SFLDG00002">
    <property type="entry name" value="C1.7:_P-type_atpase_like"/>
    <property type="match status" value="1"/>
</dbReference>
<sequence>MADIPTHLLTASLLVNNMHCPSCIDTIRAALTNVPSVHNLTVSLLLHRITFNVDSKRSASVIEHVKRILRTEGFSVATPDEPEEPESDELPTGFLGRLVGKRREVRAEKREEARRRQHLEHCEQCRAEALGVSEKKDAGTLKTTLSIEGMTCGSCSAGIASALEANPLVLDGNISVLTSSGVITHKAGITGDELVDLVEELGYGAKVIESVPEAPAGGDKLVTTTYSIEGMTCASCTSSIEAGLKDVDGIEKVDINLLNSQGTVTHRASLSDVSIKELIEDIGFGAEVVRTQDAEDGERSVTIRVDGVFCGNCITQLNAHLATLKDVRYTAFTMKNPQTTITYTPREPYTVRELVRGLAGVAPEFDAEVVRPASVSERSQAIQRREVKVLAAHLVAAVILAIPTFIIAIVSMVMLKMDHPFRRFWDTAVWGGANRGTIVLWALATVVQFGIGRFFYVRAYHGLAPHVRSLLAKFHLCSSPRPWTWRSMVSFGSMDLLVALSTTVSYFASVAMLAIDVRHPGRMSIGSYFDASVFVIMFILLGRTLEAYAKAKTTDAVALLGALRPATAWLVEDEKAEAREIPVDLVERGDILLVHPGALPPADGVVVHGTSSFDESSLTGEAVPVAKAEGDEVYTGTTNLSSAVQISVTGLGGDTMLDRIIAAVSRASKAPLEKAAETLTGVFVPVICYFSIFVLALWLGLTYGGVVDPHNQAGRAFFAIEFCVAVLVVACPCGIGLAVPCANAVGTGLAAKVGILAGGGEAFTGITKVTTVALDKTGTLTQGKPAVVAELLLAEDKEVPLATRALEATSTHPLAVGLTEHLSSLEGSVEIASSEEIAGRGLTAKTGTGLELAIGNDKLMADHDVDLADVTPMLEDWGAAARSVVLVAARRGEAPWALAAAYGLSDPLRPSTAPILAQLQKRGFRVVMLTGDNERTANAIGKELGLKPEDVHAGLGPQDKADVIGKLQAESVPRKTWRGTKDVPNRVLFVGDGINDSIALSTAACSVAMGHGSQSTLASADFVLLSSDLASIPDLLKLSRKVVNRQWINLCWAMVFNVVCLPIAAGILYPAGIRLSPVWSAILMAASSVSVILSSLALRWGL</sequence>
<dbReference type="CDD" id="cd00371">
    <property type="entry name" value="HMA"/>
    <property type="match status" value="3"/>
</dbReference>
<dbReference type="AlphaFoldDB" id="J6F342"/>
<dbReference type="SFLD" id="SFLDF00027">
    <property type="entry name" value="p-type_atpase"/>
    <property type="match status" value="1"/>
</dbReference>
<dbReference type="PRINTS" id="PR00119">
    <property type="entry name" value="CATATPASE"/>
</dbReference>
<dbReference type="Gene3D" id="2.70.150.10">
    <property type="entry name" value="Calcium-transporting ATPase, cytoplasmic transduction domain A"/>
    <property type="match status" value="1"/>
</dbReference>
<dbReference type="InterPro" id="IPR001757">
    <property type="entry name" value="P_typ_ATPase"/>
</dbReference>
<dbReference type="InterPro" id="IPR008250">
    <property type="entry name" value="ATPase_P-typ_transduc_dom_A_sf"/>
</dbReference>
<feature type="transmembrane region" description="Helical" evidence="13">
    <location>
        <begin position="496"/>
        <end position="515"/>
    </location>
</feature>
<feature type="transmembrane region" description="Helical" evidence="13">
    <location>
        <begin position="716"/>
        <end position="739"/>
    </location>
</feature>
<dbReference type="InterPro" id="IPR036163">
    <property type="entry name" value="HMA_dom_sf"/>
</dbReference>
<keyword evidence="6 13" id="KW-0479">Metal-binding</keyword>
<dbReference type="InterPro" id="IPR017969">
    <property type="entry name" value="Heavy-metal-associated_CS"/>
</dbReference>
<keyword evidence="7 13" id="KW-0547">Nucleotide-binding</keyword>
<dbReference type="PROSITE" id="PS50846">
    <property type="entry name" value="HMA_2"/>
    <property type="match status" value="3"/>
</dbReference>
<dbReference type="Pfam" id="PF00122">
    <property type="entry name" value="E1-E2_ATPase"/>
    <property type="match status" value="1"/>
</dbReference>
<keyword evidence="8 13" id="KW-0067">ATP-binding</keyword>
<dbReference type="GO" id="GO:0005524">
    <property type="term" value="F:ATP binding"/>
    <property type="evidence" value="ECO:0007669"/>
    <property type="project" value="UniProtKB-UniRule"/>
</dbReference>
<dbReference type="InterPro" id="IPR023298">
    <property type="entry name" value="ATPase_P-typ_TM_dom_sf"/>
</dbReference>
<comment type="subcellular location">
    <subcellularLocation>
        <location evidence="1">Membrane</location>
        <topology evidence="1">Multi-pass membrane protein</topology>
    </subcellularLocation>
</comment>
<dbReference type="FunFam" id="3.30.70.100:FF:000001">
    <property type="entry name" value="ATPase copper transporting beta"/>
    <property type="match status" value="1"/>
</dbReference>
<dbReference type="SUPFAM" id="SSF56784">
    <property type="entry name" value="HAD-like"/>
    <property type="match status" value="1"/>
</dbReference>
<dbReference type="InterPro" id="IPR023299">
    <property type="entry name" value="ATPase_P-typ_cyto_dom_N"/>
</dbReference>
<evidence type="ECO:0000313" key="16">
    <source>
        <dbReference type="Proteomes" id="UP000002748"/>
    </source>
</evidence>
<dbReference type="NCBIfam" id="TIGR01525">
    <property type="entry name" value="ATPase-IB_hvy"/>
    <property type="match status" value="1"/>
</dbReference>
<dbReference type="InterPro" id="IPR023214">
    <property type="entry name" value="HAD_sf"/>
</dbReference>
<dbReference type="VEuPathDB" id="FungiDB:A1Q1_01251"/>
<dbReference type="GO" id="GO:0043682">
    <property type="term" value="F:P-type divalent copper transporter activity"/>
    <property type="evidence" value="ECO:0007669"/>
    <property type="project" value="TreeGrafter"/>
</dbReference>
<dbReference type="EC" id="7.2.2.8" evidence="3"/>
<keyword evidence="5 13" id="KW-0812">Transmembrane</keyword>
<dbReference type="Gene3D" id="3.40.50.1000">
    <property type="entry name" value="HAD superfamily/HAD-like"/>
    <property type="match status" value="1"/>
</dbReference>
<feature type="transmembrane region" description="Helical" evidence="13">
    <location>
        <begin position="521"/>
        <end position="542"/>
    </location>
</feature>
<dbReference type="InterPro" id="IPR044492">
    <property type="entry name" value="P_typ_ATPase_HD_dom"/>
</dbReference>
<dbReference type="SUPFAM" id="SSF81653">
    <property type="entry name" value="Calcium ATPase, transduction domain A"/>
    <property type="match status" value="1"/>
</dbReference>
<dbReference type="PANTHER" id="PTHR43520">
    <property type="entry name" value="ATP7, ISOFORM B"/>
    <property type="match status" value="1"/>
</dbReference>
<evidence type="ECO:0000256" key="13">
    <source>
        <dbReference type="RuleBase" id="RU362081"/>
    </source>
</evidence>
<organism evidence="15 16">
    <name type="scientific">Trichosporon asahii var. asahii (strain ATCC 90039 / CBS 2479 / JCM 2466 / KCTC 7840 / NBRC 103889/ NCYC 2677 / UAMH 7654)</name>
    <name type="common">Yeast</name>
    <dbReference type="NCBI Taxonomy" id="1186058"/>
    <lineage>
        <taxon>Eukaryota</taxon>
        <taxon>Fungi</taxon>
        <taxon>Dikarya</taxon>
        <taxon>Basidiomycota</taxon>
        <taxon>Agaricomycotina</taxon>
        <taxon>Tremellomycetes</taxon>
        <taxon>Trichosporonales</taxon>
        <taxon>Trichosporonaceae</taxon>
        <taxon>Trichosporon</taxon>
    </lineage>
</organism>
<keyword evidence="11 13" id="KW-0472">Membrane</keyword>
<reference evidence="15 16" key="1">
    <citation type="journal article" date="2012" name="Eukaryot. Cell">
        <title>Draft genome sequence of CBS 2479, the standard type strain of Trichosporon asahii.</title>
        <authorList>
            <person name="Yang R.Y."/>
            <person name="Li H.T."/>
            <person name="Zhu H."/>
            <person name="Zhou G.P."/>
            <person name="Wang M."/>
            <person name="Wang L."/>
        </authorList>
    </citation>
    <scope>NUCLEOTIDE SEQUENCE [LARGE SCALE GENOMIC DNA]</scope>
    <source>
        <strain evidence="16">ATCC 90039 / CBS 2479 / JCM 2466 / KCTC 7840 / NCYC 2677 / UAMH 7654</strain>
    </source>
</reference>
<dbReference type="InterPro" id="IPR027256">
    <property type="entry name" value="P-typ_ATPase_IB"/>
</dbReference>
<dbReference type="GeneID" id="25984765"/>
<feature type="domain" description="HMA" evidence="14">
    <location>
        <begin position="222"/>
        <end position="287"/>
    </location>
</feature>
<dbReference type="NCBIfam" id="TIGR01494">
    <property type="entry name" value="ATPase_P-type"/>
    <property type="match status" value="1"/>
</dbReference>
<dbReference type="PRINTS" id="PR00942">
    <property type="entry name" value="CUATPASEI"/>
</dbReference>
<feature type="domain" description="HMA" evidence="14">
    <location>
        <begin position="141"/>
        <end position="206"/>
    </location>
</feature>
<feature type="transmembrane region" description="Helical" evidence="13">
    <location>
        <begin position="682"/>
        <end position="704"/>
    </location>
</feature>
<dbReference type="KEGG" id="tasa:A1Q1_01251"/>
<dbReference type="Proteomes" id="UP000002748">
    <property type="component" value="Unassembled WGS sequence"/>
</dbReference>
<name>J6F342_TRIAS</name>
<dbReference type="Pfam" id="PF00702">
    <property type="entry name" value="Hydrolase"/>
    <property type="match status" value="1"/>
</dbReference>
<protein>
    <recommendedName>
        <fullName evidence="3">P-type Cu(+) transporter</fullName>
        <ecNumber evidence="3">7.2.2.8</ecNumber>
    </recommendedName>
    <alternativeName>
        <fullName evidence="12">Cu(2+)-ATPase</fullName>
    </alternativeName>
</protein>
<dbReference type="Gene3D" id="3.40.1110.10">
    <property type="entry name" value="Calcium-transporting ATPase, cytoplasmic domain N"/>
    <property type="match status" value="1"/>
</dbReference>
<dbReference type="InterPro" id="IPR059000">
    <property type="entry name" value="ATPase_P-type_domA"/>
</dbReference>
<evidence type="ECO:0000256" key="2">
    <source>
        <dbReference type="ARBA" id="ARBA00006024"/>
    </source>
</evidence>
<feature type="transmembrane region" description="Helical" evidence="13">
    <location>
        <begin position="1047"/>
        <end position="1072"/>
    </location>
</feature>
<comment type="similarity">
    <text evidence="2 13">Belongs to the cation transport ATPase (P-type) (TC 3.A.3) family. Type IB subfamily.</text>
</comment>
<dbReference type="Pfam" id="PF00403">
    <property type="entry name" value="HMA"/>
    <property type="match status" value="3"/>
</dbReference>
<comment type="caution">
    <text evidence="15">The sequence shown here is derived from an EMBL/GenBank/DDBJ whole genome shotgun (WGS) entry which is preliminary data.</text>
</comment>
<dbReference type="SFLD" id="SFLDS00003">
    <property type="entry name" value="Haloacid_Dehalogenase"/>
    <property type="match status" value="1"/>
</dbReference>
<dbReference type="GO" id="GO:0016887">
    <property type="term" value="F:ATP hydrolysis activity"/>
    <property type="evidence" value="ECO:0007669"/>
    <property type="project" value="InterPro"/>
</dbReference>
<feature type="transmembrane region" description="Helical" evidence="13">
    <location>
        <begin position="390"/>
        <end position="415"/>
    </location>
</feature>
<evidence type="ECO:0000256" key="11">
    <source>
        <dbReference type="ARBA" id="ARBA00023136"/>
    </source>
</evidence>
<dbReference type="InterPro" id="IPR006121">
    <property type="entry name" value="HMA_dom"/>
</dbReference>
<dbReference type="InterPro" id="IPR036412">
    <property type="entry name" value="HAD-like_sf"/>
</dbReference>
<dbReference type="NCBIfam" id="TIGR01511">
    <property type="entry name" value="ATPase-IB1_Cu"/>
    <property type="match status" value="1"/>
</dbReference>
<keyword evidence="9" id="KW-1278">Translocase</keyword>
<dbReference type="GO" id="GO:0140581">
    <property type="term" value="F:P-type monovalent copper transporter activity"/>
    <property type="evidence" value="ECO:0007669"/>
    <property type="project" value="UniProtKB-EC"/>
</dbReference>
<accession>J6F342</accession>
<evidence type="ECO:0000313" key="15">
    <source>
        <dbReference type="EMBL" id="EJT49622.1"/>
    </source>
</evidence>
<evidence type="ECO:0000256" key="5">
    <source>
        <dbReference type="ARBA" id="ARBA00022692"/>
    </source>
</evidence>
<dbReference type="GO" id="GO:0055070">
    <property type="term" value="P:copper ion homeostasis"/>
    <property type="evidence" value="ECO:0007669"/>
    <property type="project" value="TreeGrafter"/>
</dbReference>
<feature type="domain" description="HMA" evidence="14">
    <location>
        <begin position="9"/>
        <end position="77"/>
    </location>
</feature>
<keyword evidence="10 13" id="KW-1133">Transmembrane helix</keyword>
<evidence type="ECO:0000256" key="4">
    <source>
        <dbReference type="ARBA" id="ARBA00022448"/>
    </source>
</evidence>
<evidence type="ECO:0000256" key="6">
    <source>
        <dbReference type="ARBA" id="ARBA00022723"/>
    </source>
</evidence>
<dbReference type="GO" id="GO:0016020">
    <property type="term" value="C:membrane"/>
    <property type="evidence" value="ECO:0007669"/>
    <property type="project" value="UniProtKB-SubCell"/>
</dbReference>
<dbReference type="Gene3D" id="3.30.70.100">
    <property type="match status" value="3"/>
</dbReference>
<proteinExistence type="inferred from homology"/>
<dbReference type="RefSeq" id="XP_014179799.1">
    <property type="nucleotide sequence ID" value="XM_014324324.1"/>
</dbReference>
<dbReference type="PROSITE" id="PS01047">
    <property type="entry name" value="HMA_1"/>
    <property type="match status" value="2"/>
</dbReference>
<dbReference type="SUPFAM" id="SSF55008">
    <property type="entry name" value="HMA, heavy metal-associated domain"/>
    <property type="match status" value="3"/>
</dbReference>
<feature type="transmembrane region" description="Helical" evidence="13">
    <location>
        <begin position="1078"/>
        <end position="1098"/>
    </location>
</feature>
<evidence type="ECO:0000256" key="9">
    <source>
        <dbReference type="ARBA" id="ARBA00022967"/>
    </source>
</evidence>
<gene>
    <name evidence="15" type="ORF">A1Q1_01251</name>
</gene>
<evidence type="ECO:0000256" key="12">
    <source>
        <dbReference type="ARBA" id="ARBA00080126"/>
    </source>
</evidence>
<evidence type="ECO:0000256" key="10">
    <source>
        <dbReference type="ARBA" id="ARBA00022989"/>
    </source>
</evidence>